<accession>E2S8X8</accession>
<dbReference type="AlphaFoldDB" id="E2S8X8"/>
<evidence type="ECO:0000256" key="3">
    <source>
        <dbReference type="ARBA" id="ARBA00030238"/>
    </source>
</evidence>
<dbReference type="InterPro" id="IPR051465">
    <property type="entry name" value="Cell_Envelope_Struct_Comp"/>
</dbReference>
<evidence type="ECO:0000313" key="6">
    <source>
        <dbReference type="EMBL" id="EFQ84633.1"/>
    </source>
</evidence>
<evidence type="ECO:0000259" key="5">
    <source>
        <dbReference type="PROSITE" id="PS51272"/>
    </source>
</evidence>
<evidence type="ECO:0000256" key="2">
    <source>
        <dbReference type="ARBA" id="ARBA00012595"/>
    </source>
</evidence>
<gene>
    <name evidence="6" type="ORF">HMPREF0063_10486</name>
</gene>
<comment type="caution">
    <text evidence="6">The sequence shown here is derived from an EMBL/GenBank/DDBJ whole genome shotgun (WGS) entry which is preliminary data.</text>
</comment>
<dbReference type="GO" id="GO:0030246">
    <property type="term" value="F:carbohydrate binding"/>
    <property type="evidence" value="ECO:0007669"/>
    <property type="project" value="InterPro"/>
</dbReference>
<dbReference type="GO" id="GO:0004556">
    <property type="term" value="F:alpha-amylase activity"/>
    <property type="evidence" value="ECO:0007669"/>
    <property type="project" value="UniProtKB-EC"/>
</dbReference>
<dbReference type="InterPro" id="IPR013784">
    <property type="entry name" value="Carb-bd-like_fold"/>
</dbReference>
<evidence type="ECO:0000256" key="4">
    <source>
        <dbReference type="SAM" id="SignalP"/>
    </source>
</evidence>
<dbReference type="SUPFAM" id="SSF49452">
    <property type="entry name" value="Starch-binding domain-like"/>
    <property type="match status" value="1"/>
</dbReference>
<comment type="catalytic activity">
    <reaction evidence="1">
        <text>Endohydrolysis of (1-&gt;4)-alpha-D-glucosidic linkages in polysaccharides containing three or more (1-&gt;4)-alpha-linked D-glucose units.</text>
        <dbReference type="EC" id="3.2.1.1"/>
    </reaction>
</comment>
<keyword evidence="7" id="KW-1185">Reference proteome</keyword>
<dbReference type="HOGENOM" id="CLU_753620_0_0_11"/>
<feature type="domain" description="SLH" evidence="5">
    <location>
        <begin position="228"/>
        <end position="291"/>
    </location>
</feature>
<feature type="signal peptide" evidence="4">
    <location>
        <begin position="1"/>
        <end position="32"/>
    </location>
</feature>
<dbReference type="PANTHER" id="PTHR43308">
    <property type="entry name" value="OUTER MEMBRANE PROTEIN ALPHA-RELATED"/>
    <property type="match status" value="1"/>
</dbReference>
<dbReference type="InterPro" id="IPR001119">
    <property type="entry name" value="SLH_dom"/>
</dbReference>
<dbReference type="PROSITE" id="PS51272">
    <property type="entry name" value="SLH"/>
    <property type="match status" value="3"/>
</dbReference>
<feature type="domain" description="SLH" evidence="5">
    <location>
        <begin position="292"/>
        <end position="352"/>
    </location>
</feature>
<proteinExistence type="predicted"/>
<dbReference type="Proteomes" id="UP000003111">
    <property type="component" value="Unassembled WGS sequence"/>
</dbReference>
<dbReference type="eggNOG" id="COG1404">
    <property type="taxonomic scope" value="Bacteria"/>
</dbReference>
<evidence type="ECO:0000256" key="1">
    <source>
        <dbReference type="ARBA" id="ARBA00000548"/>
    </source>
</evidence>
<reference evidence="6" key="1">
    <citation type="submission" date="2010-08" db="EMBL/GenBank/DDBJ databases">
        <authorList>
            <person name="Muzny D."/>
            <person name="Qin X."/>
            <person name="Buhay C."/>
            <person name="Dugan-Rocha S."/>
            <person name="Ding Y."/>
            <person name="Chen G."/>
            <person name="Hawes A."/>
            <person name="Holder M."/>
            <person name="Jhangiani S."/>
            <person name="Johnson A."/>
            <person name="Khan Z."/>
            <person name="Li Z."/>
            <person name="Liu W."/>
            <person name="Liu X."/>
            <person name="Perez L."/>
            <person name="Shen H."/>
            <person name="Wang Q."/>
            <person name="Watt J."/>
            <person name="Xi L."/>
            <person name="Xin Y."/>
            <person name="Zhou J."/>
            <person name="Deng J."/>
            <person name="Jiang H."/>
            <person name="Liu Y."/>
            <person name="Qu J."/>
            <person name="Song X.-Z."/>
            <person name="Zhang L."/>
            <person name="Villasana D."/>
            <person name="Johnson A."/>
            <person name="Liu J."/>
            <person name="Liyanage D."/>
            <person name="Lorensuhewa L."/>
            <person name="Robinson T."/>
            <person name="Song A."/>
            <person name="Song B.-B."/>
            <person name="Dinh H."/>
            <person name="Thornton R."/>
            <person name="Coyle M."/>
            <person name="Francisco L."/>
            <person name="Jackson L."/>
            <person name="Javaid M."/>
            <person name="Korchina V."/>
            <person name="Kovar C."/>
            <person name="Mata R."/>
            <person name="Mathew T."/>
            <person name="Ngo R."/>
            <person name="Nguyen L."/>
            <person name="Nguyen N."/>
            <person name="Okwuonu G."/>
            <person name="Ongeri F."/>
            <person name="Pham C."/>
            <person name="Simmons D."/>
            <person name="Wilczek-Boney K."/>
            <person name="Hale W."/>
            <person name="Jakkamsetti A."/>
            <person name="Pham P."/>
            <person name="Ruth R."/>
            <person name="San Lucas F."/>
            <person name="Warren J."/>
            <person name="Zhang J."/>
            <person name="Zhao Z."/>
            <person name="Zhou C."/>
            <person name="Zhu D."/>
            <person name="Lee S."/>
            <person name="Bess C."/>
            <person name="Blankenburg K."/>
            <person name="Forbes L."/>
            <person name="Fu Q."/>
            <person name="Gubbala S."/>
            <person name="Hirani K."/>
            <person name="Jayaseelan J.C."/>
            <person name="Lara F."/>
            <person name="Munidasa M."/>
            <person name="Palculict T."/>
            <person name="Patil S."/>
            <person name="Pu L.-L."/>
            <person name="Saada N."/>
            <person name="Tang L."/>
            <person name="Weissenberger G."/>
            <person name="Zhu Y."/>
            <person name="Hemphill L."/>
            <person name="Shang Y."/>
            <person name="Youmans B."/>
            <person name="Ayvaz T."/>
            <person name="Ross M."/>
            <person name="Santibanez J."/>
            <person name="Aqrawi P."/>
            <person name="Gross S."/>
            <person name="Joshi V."/>
            <person name="Fowler G."/>
            <person name="Nazareth L."/>
            <person name="Reid J."/>
            <person name="Worley K."/>
            <person name="Petrosino J."/>
            <person name="Highlander S."/>
            <person name="Gibbs R."/>
        </authorList>
    </citation>
    <scope>NUCLEOTIDE SEQUENCE [LARGE SCALE GENOMIC DNA]</scope>
    <source>
        <strain evidence="6">DSM 15272</strain>
    </source>
</reference>
<evidence type="ECO:0000313" key="7">
    <source>
        <dbReference type="Proteomes" id="UP000003111"/>
    </source>
</evidence>
<dbReference type="GO" id="GO:0005975">
    <property type="term" value="P:carbohydrate metabolic process"/>
    <property type="evidence" value="ECO:0007669"/>
    <property type="project" value="UniProtKB-ARBA"/>
</dbReference>
<dbReference type="RefSeq" id="WP_007079364.1">
    <property type="nucleotide sequence ID" value="NZ_CM001024.1"/>
</dbReference>
<keyword evidence="4" id="KW-0732">Signal</keyword>
<dbReference type="STRING" id="585531.HMPREF0063_10486"/>
<dbReference type="Pfam" id="PF00395">
    <property type="entry name" value="SLH"/>
    <property type="match status" value="3"/>
</dbReference>
<dbReference type="Gene3D" id="2.60.40.10">
    <property type="entry name" value="Immunoglobulins"/>
    <property type="match status" value="1"/>
</dbReference>
<feature type="chain" id="PRO_5003164366" description="alpha-amylase" evidence="4">
    <location>
        <begin position="33"/>
        <end position="352"/>
    </location>
</feature>
<dbReference type="EMBL" id="ACLF03000002">
    <property type="protein sequence ID" value="EFQ84633.1"/>
    <property type="molecule type" value="Genomic_DNA"/>
</dbReference>
<dbReference type="InterPro" id="IPR013783">
    <property type="entry name" value="Ig-like_fold"/>
</dbReference>
<feature type="domain" description="SLH" evidence="5">
    <location>
        <begin position="157"/>
        <end position="224"/>
    </location>
</feature>
<name>E2S8X8_9ACTN</name>
<protein>
    <recommendedName>
        <fullName evidence="2">alpha-amylase</fullName>
        <ecNumber evidence="2">3.2.1.1</ecNumber>
    </recommendedName>
    <alternativeName>
        <fullName evidence="3">1,4-alpha-D-glucan glucanohydrolase</fullName>
    </alternativeName>
</protein>
<organism evidence="6 7">
    <name type="scientific">Aeromicrobium marinum DSM 15272</name>
    <dbReference type="NCBI Taxonomy" id="585531"/>
    <lineage>
        <taxon>Bacteria</taxon>
        <taxon>Bacillati</taxon>
        <taxon>Actinomycetota</taxon>
        <taxon>Actinomycetes</taxon>
        <taxon>Propionibacteriales</taxon>
        <taxon>Nocardioidaceae</taxon>
        <taxon>Aeromicrobium</taxon>
    </lineage>
</organism>
<dbReference type="EC" id="3.2.1.1" evidence="2"/>
<dbReference type="OrthoDB" id="3750238at2"/>
<sequence length="352" mass="38399">MIRSVVRRRTSAAALAVALTGGLLAAGPAAHAAVEETGAVSGRVTELSFLDGGDTISGVTATAYRFSKDMEEPVAVPGATDITDSDGQYTIDGLEPGVYTVCIGTPGQLVGLVHVALCHEEALFIVDAEAVEVLEGETTTDVDVLLPPGFTDVALPTGRDGKDLVGGHPFWLEITNLALYGVTTGYDEADGSKTFRPSQPVLREQMAAFLYRLETFIEGDEPEVDVPEVSPFSDVAPTHVFYREILWLEQRGITRGYFDGTFRPSQPVLREQMAAFIYRFDGSEFVDEDGPEFTDVTDQNNVFFDEIEWMEDEAITTGYDEGNGTRTFRPSQPVLREQMAAFLTRYASPNIR</sequence>